<sequence length="419" mass="45959">MTTSVSPDGKTLLVLTSGYNWWHDKDFNTLSFDEFVFIYDISKGKPVKTQAIKVPNTFMGMAWNPNGKEFYVSGGLNDNVHSYQHNGTQWAEFGEPIALRHSAGLGIGNSPMAAGLGVNQDGTRLLVTNLSNDSVSLVDLSNRKEIAELDLRPGKNNPTKTGVPGGEFPNWVVIKGNGKAYVSSLRDRELVVLDLTGDQLKITQRIPVTGNPGRMILDRSQKRLFVALDNSDKVAVFNTQNDKILMSLDVNKPFGFENGPRYTGSHPNSLALSPDESRLYVTMGGTNSLSVFSLDGNQDKENNSKDKNPRLLGLIPTGWYPSSVSLDAKGGHLYVINALSTAGPNPQKCSSITPEANCTDSGYNTNQYVLQMRHGGLLSLPVPGQKVLKSLTEQVLANNWAYDKGHENNHDRWFFAFAH</sequence>
<dbReference type="EMBL" id="AYLO01000069">
    <property type="protein sequence ID" value="ESS72084.1"/>
    <property type="molecule type" value="Genomic_DNA"/>
</dbReference>
<dbReference type="InterPro" id="IPR015943">
    <property type="entry name" value="WD40/YVTN_repeat-like_dom_sf"/>
</dbReference>
<accession>V5BW72</accession>
<dbReference type="PANTHER" id="PTHR47197">
    <property type="entry name" value="PROTEIN NIRF"/>
    <property type="match status" value="1"/>
</dbReference>
<keyword evidence="2" id="KW-1185">Reference proteome</keyword>
<dbReference type="SUPFAM" id="SSF50969">
    <property type="entry name" value="YVTN repeat-like/Quinoprotein amine dehydrogenase"/>
    <property type="match status" value="1"/>
</dbReference>
<dbReference type="Gene3D" id="2.130.10.10">
    <property type="entry name" value="YVTN repeat-like/Quinoprotein amine dehydrogenase"/>
    <property type="match status" value="3"/>
</dbReference>
<dbReference type="PANTHER" id="PTHR47197:SF3">
    <property type="entry name" value="DIHYDRO-HEME D1 DEHYDROGENASE"/>
    <property type="match status" value="1"/>
</dbReference>
<dbReference type="eggNOG" id="COG3391">
    <property type="taxonomic scope" value="Bacteria"/>
</dbReference>
<dbReference type="Proteomes" id="UP000017842">
    <property type="component" value="Unassembled WGS sequence"/>
</dbReference>
<name>V5BW72_9GAMM</name>
<proteinExistence type="predicted"/>
<dbReference type="STRING" id="1116472.MGMO_72c00050"/>
<dbReference type="AlphaFoldDB" id="V5BW72"/>
<dbReference type="RefSeq" id="WP_023494872.1">
    <property type="nucleotide sequence ID" value="NZ_AYLO01000069.1"/>
</dbReference>
<dbReference type="PATRIC" id="fig|1116472.3.peg.2117"/>
<reference evidence="1 2" key="1">
    <citation type="journal article" date="2013" name="Genome Announc.">
        <title>Draft Genome Sequence of the Methanotrophic Gammaproteobacterium Methyloglobulus morosus DSM 22980 Strain KoM1.</title>
        <authorList>
            <person name="Poehlein A."/>
            <person name="Deutzmann J.S."/>
            <person name="Daniel R."/>
            <person name="Simeonova D.D."/>
        </authorList>
    </citation>
    <scope>NUCLEOTIDE SEQUENCE [LARGE SCALE GENOMIC DNA]</scope>
    <source>
        <strain evidence="1 2">KoM1</strain>
    </source>
</reference>
<evidence type="ECO:0000313" key="1">
    <source>
        <dbReference type="EMBL" id="ESS72084.1"/>
    </source>
</evidence>
<dbReference type="InterPro" id="IPR011044">
    <property type="entry name" value="Quino_amine_DH_bsu"/>
</dbReference>
<comment type="caution">
    <text evidence="1">The sequence shown here is derived from an EMBL/GenBank/DDBJ whole genome shotgun (WGS) entry which is preliminary data.</text>
</comment>
<dbReference type="InterPro" id="IPR051200">
    <property type="entry name" value="Host-pathogen_enzymatic-act"/>
</dbReference>
<organism evidence="1 2">
    <name type="scientific">Methyloglobulus morosus KoM1</name>
    <dbReference type="NCBI Taxonomy" id="1116472"/>
    <lineage>
        <taxon>Bacteria</taxon>
        <taxon>Pseudomonadati</taxon>
        <taxon>Pseudomonadota</taxon>
        <taxon>Gammaproteobacteria</taxon>
        <taxon>Methylococcales</taxon>
        <taxon>Methylococcaceae</taxon>
        <taxon>Methyloglobulus</taxon>
    </lineage>
</organism>
<gene>
    <name evidence="1" type="ORF">MGMO_72c00050</name>
</gene>
<dbReference type="OrthoDB" id="145213at2"/>
<evidence type="ECO:0000313" key="2">
    <source>
        <dbReference type="Proteomes" id="UP000017842"/>
    </source>
</evidence>
<protein>
    <submittedName>
        <fullName evidence="1">Uncharacterized protein</fullName>
    </submittedName>
</protein>